<feature type="compositionally biased region" description="Polar residues" evidence="1">
    <location>
        <begin position="279"/>
        <end position="288"/>
    </location>
</feature>
<reference evidence="3" key="1">
    <citation type="submission" date="2015-09" db="EMBL/GenBank/DDBJ databases">
        <authorList>
            <consortium name="Pathogen Informatics"/>
        </authorList>
    </citation>
    <scope>NUCLEOTIDE SEQUENCE [LARGE SCALE GENOMIC DNA]</scope>
    <source>
        <strain evidence="3">Lake Konstanz</strain>
    </source>
</reference>
<organism evidence="2 3">
    <name type="scientific">Bodo saltans</name>
    <name type="common">Flagellated protozoan</name>
    <dbReference type="NCBI Taxonomy" id="75058"/>
    <lineage>
        <taxon>Eukaryota</taxon>
        <taxon>Discoba</taxon>
        <taxon>Euglenozoa</taxon>
        <taxon>Kinetoplastea</taxon>
        <taxon>Metakinetoplastina</taxon>
        <taxon>Eubodonida</taxon>
        <taxon>Bodonidae</taxon>
        <taxon>Bodo</taxon>
    </lineage>
</organism>
<feature type="region of interest" description="Disordered" evidence="1">
    <location>
        <begin position="218"/>
        <end position="337"/>
    </location>
</feature>
<accession>A0A0S4JAE5</accession>
<dbReference type="Proteomes" id="UP000051952">
    <property type="component" value="Unassembled WGS sequence"/>
</dbReference>
<evidence type="ECO:0000256" key="1">
    <source>
        <dbReference type="SAM" id="MobiDB-lite"/>
    </source>
</evidence>
<feature type="compositionally biased region" description="Low complexity" evidence="1">
    <location>
        <begin position="225"/>
        <end position="237"/>
    </location>
</feature>
<feature type="region of interest" description="Disordered" evidence="1">
    <location>
        <begin position="125"/>
        <end position="162"/>
    </location>
</feature>
<feature type="compositionally biased region" description="Basic and acidic residues" evidence="1">
    <location>
        <begin position="289"/>
        <end position="298"/>
    </location>
</feature>
<feature type="compositionally biased region" description="Polar residues" evidence="1">
    <location>
        <begin position="134"/>
        <end position="151"/>
    </location>
</feature>
<dbReference type="EMBL" id="CYKH01001464">
    <property type="protein sequence ID" value="CUG87183.1"/>
    <property type="molecule type" value="Genomic_DNA"/>
</dbReference>
<evidence type="ECO:0000313" key="2">
    <source>
        <dbReference type="EMBL" id="CUG87183.1"/>
    </source>
</evidence>
<sequence length="490" mass="52531">MEPVAAAPTPPRQQRTVATQCDLRDPSVAYMAELSKSQHPGSGGASDELLLLLAQASKTATRGVGYLTENHFGSTATRETFFVVDGAALPTSAVLERGFADDNPFGPQMFSDAVVFRSPHSTQSYGDLDGALMESNSTSDHSPDQVQQQQLREAGVESATPGGTFIVPKLAIHKGMKNAGSNCSLGSWAYVFTPRSPSAAHAPLHSTTTSGRPLLLAPTSIHNDSTTPEDVSSTTTTQHGGDMNMMSARTDSTYPWSLQSSPLARPVSLDASRRPNRPETPQSLNSEHFGQRRTRDGIKGVTPPSTPAAKQVTTPGMSAPTPPRHPNSRRCSNPPPSAAEVAAVMTAVNAGSQFTCALFVDTEPCDHEEECLNTTGRRWGSRSPWILREALSRLLFQNVCFASARIAVVQMAQTAEKWLDKQPAVKHAVIQAEVRLTALRAITSKAAINFFVAVATVFHSLPPLLSTWSPIGQMCVFRVNEISVCFGVQV</sequence>
<evidence type="ECO:0000313" key="3">
    <source>
        <dbReference type="Proteomes" id="UP000051952"/>
    </source>
</evidence>
<dbReference type="AlphaFoldDB" id="A0A0S4JAE5"/>
<feature type="compositionally biased region" description="Polar residues" evidence="1">
    <location>
        <begin position="247"/>
        <end position="262"/>
    </location>
</feature>
<dbReference type="VEuPathDB" id="TriTrypDB:BSAL_09045"/>
<name>A0A0S4JAE5_BODSA</name>
<proteinExistence type="predicted"/>
<keyword evidence="3" id="KW-1185">Reference proteome</keyword>
<protein>
    <submittedName>
        <fullName evidence="2">Uncharacterized protein</fullName>
    </submittedName>
</protein>
<gene>
    <name evidence="2" type="ORF">BSAL_09045</name>
</gene>